<sequence length="159" mass="16462">MGRGYAAAVLFTLAGTALSGCEIPATGVVEAGEPATGIQGTTTVYFVEGGELRPSPRWLDVPVGIRAALELLSNGPDESERSQGLVTELPPGLRPEKVTVKGASVVLVLPMDVRRLSERAVGQLVCTAADARAVEAPGTGPVEVTLRGAGSERAPQRCW</sequence>
<dbReference type="AlphaFoldDB" id="A0A918DRG3"/>
<dbReference type="SMART" id="SM00909">
    <property type="entry name" value="Germane"/>
    <property type="match status" value="1"/>
</dbReference>
<evidence type="ECO:0000259" key="2">
    <source>
        <dbReference type="SMART" id="SM00909"/>
    </source>
</evidence>
<comment type="caution">
    <text evidence="3">The sequence shown here is derived from an EMBL/GenBank/DDBJ whole genome shotgun (WGS) entry which is preliminary data.</text>
</comment>
<evidence type="ECO:0000256" key="1">
    <source>
        <dbReference type="SAM" id="SignalP"/>
    </source>
</evidence>
<organism evidence="3 4">
    <name type="scientific">Wenjunlia tyrosinilytica</name>
    <dbReference type="NCBI Taxonomy" id="1544741"/>
    <lineage>
        <taxon>Bacteria</taxon>
        <taxon>Bacillati</taxon>
        <taxon>Actinomycetota</taxon>
        <taxon>Actinomycetes</taxon>
        <taxon>Kitasatosporales</taxon>
        <taxon>Streptomycetaceae</taxon>
        <taxon>Wenjunlia</taxon>
    </lineage>
</organism>
<feature type="signal peptide" evidence="1">
    <location>
        <begin position="1"/>
        <end position="19"/>
    </location>
</feature>
<dbReference type="PROSITE" id="PS51257">
    <property type="entry name" value="PROKAR_LIPOPROTEIN"/>
    <property type="match status" value="1"/>
</dbReference>
<dbReference type="Pfam" id="PF10646">
    <property type="entry name" value="Germane"/>
    <property type="match status" value="1"/>
</dbReference>
<reference evidence="3" key="2">
    <citation type="submission" date="2020-09" db="EMBL/GenBank/DDBJ databases">
        <authorList>
            <person name="Sun Q."/>
            <person name="Zhou Y."/>
        </authorList>
    </citation>
    <scope>NUCLEOTIDE SEQUENCE</scope>
    <source>
        <strain evidence="3">CGMCC 4.7201</strain>
    </source>
</reference>
<name>A0A918DRG3_9ACTN</name>
<gene>
    <name evidence="3" type="ORF">GCM10012280_03020</name>
</gene>
<reference evidence="3" key="1">
    <citation type="journal article" date="2014" name="Int. J. Syst. Evol. Microbiol.">
        <title>Complete genome sequence of Corynebacterium casei LMG S-19264T (=DSM 44701T), isolated from a smear-ripened cheese.</title>
        <authorList>
            <consortium name="US DOE Joint Genome Institute (JGI-PGF)"/>
            <person name="Walter F."/>
            <person name="Albersmeier A."/>
            <person name="Kalinowski J."/>
            <person name="Ruckert C."/>
        </authorList>
    </citation>
    <scope>NUCLEOTIDE SEQUENCE</scope>
    <source>
        <strain evidence="3">CGMCC 4.7201</strain>
    </source>
</reference>
<proteinExistence type="predicted"/>
<protein>
    <recommendedName>
        <fullName evidence="2">GerMN domain-containing protein</fullName>
    </recommendedName>
</protein>
<evidence type="ECO:0000313" key="4">
    <source>
        <dbReference type="Proteomes" id="UP000641932"/>
    </source>
</evidence>
<dbReference type="EMBL" id="BMMS01000001">
    <property type="protein sequence ID" value="GGO80636.1"/>
    <property type="molecule type" value="Genomic_DNA"/>
</dbReference>
<dbReference type="Proteomes" id="UP000641932">
    <property type="component" value="Unassembled WGS sequence"/>
</dbReference>
<dbReference type="InterPro" id="IPR019606">
    <property type="entry name" value="GerMN"/>
</dbReference>
<keyword evidence="4" id="KW-1185">Reference proteome</keyword>
<keyword evidence="1" id="KW-0732">Signal</keyword>
<feature type="chain" id="PRO_5039654945" description="GerMN domain-containing protein" evidence="1">
    <location>
        <begin position="20"/>
        <end position="159"/>
    </location>
</feature>
<feature type="domain" description="GerMN" evidence="2">
    <location>
        <begin position="65"/>
        <end position="155"/>
    </location>
</feature>
<accession>A0A918DRG3</accession>
<evidence type="ECO:0000313" key="3">
    <source>
        <dbReference type="EMBL" id="GGO80636.1"/>
    </source>
</evidence>